<reference evidence="3 4" key="1">
    <citation type="submission" date="2016-02" db="EMBL/GenBank/DDBJ databases">
        <title>Genome analysis of coral dinoflagellate symbionts highlights evolutionary adaptations to a symbiotic lifestyle.</title>
        <authorList>
            <person name="Aranda M."/>
            <person name="Li Y."/>
            <person name="Liew Y.J."/>
            <person name="Baumgarten S."/>
            <person name="Simakov O."/>
            <person name="Wilson M."/>
            <person name="Piel J."/>
            <person name="Ashoor H."/>
            <person name="Bougouffa S."/>
            <person name="Bajic V.B."/>
            <person name="Ryu T."/>
            <person name="Ravasi T."/>
            <person name="Bayer T."/>
            <person name="Micklem G."/>
            <person name="Kim H."/>
            <person name="Bhak J."/>
            <person name="Lajeunesse T.C."/>
            <person name="Voolstra C.R."/>
        </authorList>
    </citation>
    <scope>NUCLEOTIDE SEQUENCE [LARGE SCALE GENOMIC DNA]</scope>
    <source>
        <strain evidence="3 4">CCMP2467</strain>
    </source>
</reference>
<proteinExistence type="predicted"/>
<feature type="transmembrane region" description="Helical" evidence="1">
    <location>
        <begin position="103"/>
        <end position="122"/>
    </location>
</feature>
<feature type="transmembrane region" description="Helical" evidence="1">
    <location>
        <begin position="161"/>
        <end position="183"/>
    </location>
</feature>
<sequence>MCWTFEVTLAAASLETLCLLGLCCRGLRYDRPNASLILPLVLQEWLQVVLWAHIGSSSTECDETNQTVSIAISCLVCAVPAWLCTQPLLCPVDVTPELRQSARAFLCFALLCGVSGVLVQVVGRAFGWMTSICTYAGPWHHQIWPVMNIQYNFLPGLMGNLLGRALSSANLMLYFGASIGGFMSYRPSYVLPVLACVGLNAAMLVLVLGREWGSFWCFQASLLGLVAILEPWLFEHFGEYCFFGDAKAKTSPDKLEAEAIGAPESEVDSLGPTDALSDGAHISPCSQSNQFNEASANQRSLPSDWNGQSCVVSSASALEPEEEGFQGISVCLACNQMNALWFAAGHRIQALDCNMGAFIGEAFKASEFQGVGKCHAAAEWTFGTIYQRFLSGGLASMGIRMHYGHPDFVCKGSAVVNLSEDIFAGRAPLKDEANVEVASFGRYNLHMRAEASPHVDVLEFEKGREVDQCFGRFQRCARRSEENYTSGSLGRQNSGILKANIDLTKLSALGSSFNGAMALEFRHKEWLLSLGIMSLGLKA</sequence>
<evidence type="ECO:0000256" key="2">
    <source>
        <dbReference type="SAM" id="SignalP"/>
    </source>
</evidence>
<dbReference type="AlphaFoldDB" id="A0A1Q9CTK9"/>
<keyword evidence="1" id="KW-0472">Membrane</keyword>
<organism evidence="3 4">
    <name type="scientific">Symbiodinium microadriaticum</name>
    <name type="common">Dinoflagellate</name>
    <name type="synonym">Zooxanthella microadriatica</name>
    <dbReference type="NCBI Taxonomy" id="2951"/>
    <lineage>
        <taxon>Eukaryota</taxon>
        <taxon>Sar</taxon>
        <taxon>Alveolata</taxon>
        <taxon>Dinophyceae</taxon>
        <taxon>Suessiales</taxon>
        <taxon>Symbiodiniaceae</taxon>
        <taxon>Symbiodinium</taxon>
    </lineage>
</organism>
<evidence type="ECO:0000313" key="3">
    <source>
        <dbReference type="EMBL" id="OLP86260.1"/>
    </source>
</evidence>
<feature type="transmembrane region" description="Helical" evidence="1">
    <location>
        <begin position="66"/>
        <end position="83"/>
    </location>
</feature>
<evidence type="ECO:0000313" key="4">
    <source>
        <dbReference type="Proteomes" id="UP000186817"/>
    </source>
</evidence>
<protein>
    <submittedName>
        <fullName evidence="3">Callose synthase 4</fullName>
    </submittedName>
</protein>
<name>A0A1Q9CTK9_SYMMI</name>
<dbReference type="Proteomes" id="UP000186817">
    <property type="component" value="Unassembled WGS sequence"/>
</dbReference>
<feature type="transmembrane region" description="Helical" evidence="1">
    <location>
        <begin position="189"/>
        <end position="208"/>
    </location>
</feature>
<feature type="transmembrane region" description="Helical" evidence="1">
    <location>
        <begin position="215"/>
        <end position="234"/>
    </location>
</feature>
<accession>A0A1Q9CTK9</accession>
<keyword evidence="2" id="KW-0732">Signal</keyword>
<feature type="chain" id="PRO_5012073524" evidence="2">
    <location>
        <begin position="19"/>
        <end position="539"/>
    </location>
</feature>
<dbReference type="OrthoDB" id="420376at2759"/>
<keyword evidence="4" id="KW-1185">Reference proteome</keyword>
<dbReference type="EMBL" id="LSRX01000925">
    <property type="protein sequence ID" value="OLP86260.1"/>
    <property type="molecule type" value="Genomic_DNA"/>
</dbReference>
<gene>
    <name evidence="3" type="primary">CALS4</name>
    <name evidence="3" type="ORF">AK812_SmicGene32655</name>
</gene>
<keyword evidence="1" id="KW-1133">Transmembrane helix</keyword>
<keyword evidence="1" id="KW-0812">Transmembrane</keyword>
<feature type="signal peptide" evidence="2">
    <location>
        <begin position="1"/>
        <end position="18"/>
    </location>
</feature>
<evidence type="ECO:0000256" key="1">
    <source>
        <dbReference type="SAM" id="Phobius"/>
    </source>
</evidence>
<comment type="caution">
    <text evidence="3">The sequence shown here is derived from an EMBL/GenBank/DDBJ whole genome shotgun (WGS) entry which is preliminary data.</text>
</comment>